<comment type="similarity">
    <text evidence="6">Belongs to the BamD family.</text>
</comment>
<evidence type="ECO:0000256" key="2">
    <source>
        <dbReference type="ARBA" id="ARBA00023136"/>
    </source>
</evidence>
<accession>A0A450XQK7</accession>
<dbReference type="EMBL" id="CAADFO010000086">
    <property type="protein sequence ID" value="VFK31528.1"/>
    <property type="molecule type" value="Genomic_DNA"/>
</dbReference>
<dbReference type="InterPro" id="IPR039565">
    <property type="entry name" value="BamD-like"/>
</dbReference>
<dbReference type="GO" id="GO:1990063">
    <property type="term" value="C:Bam protein complex"/>
    <property type="evidence" value="ECO:0007669"/>
    <property type="project" value="TreeGrafter"/>
</dbReference>
<dbReference type="GO" id="GO:0051205">
    <property type="term" value="P:protein insertion into membrane"/>
    <property type="evidence" value="ECO:0007669"/>
    <property type="project" value="UniProtKB-UniRule"/>
</dbReference>
<dbReference type="PANTHER" id="PTHR37423">
    <property type="entry name" value="SOLUBLE LYTIC MUREIN TRANSGLYCOSYLASE-RELATED"/>
    <property type="match status" value="1"/>
</dbReference>
<keyword evidence="4 6" id="KW-0998">Cell outer membrane</keyword>
<dbReference type="NCBIfam" id="TIGR03302">
    <property type="entry name" value="OM_YfiO"/>
    <property type="match status" value="1"/>
</dbReference>
<dbReference type="Gene3D" id="1.25.40.10">
    <property type="entry name" value="Tetratricopeptide repeat domain"/>
    <property type="match status" value="1"/>
</dbReference>
<comment type="subcellular location">
    <subcellularLocation>
        <location evidence="6">Cell outer membrane</location>
    </subcellularLocation>
</comment>
<dbReference type="HAMAP" id="MF_00922">
    <property type="entry name" value="OM_assembly_BamD"/>
    <property type="match status" value="1"/>
</dbReference>
<dbReference type="SUPFAM" id="SSF48452">
    <property type="entry name" value="TPR-like"/>
    <property type="match status" value="1"/>
</dbReference>
<evidence type="ECO:0000313" key="8">
    <source>
        <dbReference type="EMBL" id="VFK31528.1"/>
    </source>
</evidence>
<comment type="function">
    <text evidence="6">Part of the outer membrane protein assembly complex, which is involved in assembly and insertion of beta-barrel proteins into the outer membrane.</text>
</comment>
<dbReference type="InterPro" id="IPR017689">
    <property type="entry name" value="BamD"/>
</dbReference>
<evidence type="ECO:0000256" key="6">
    <source>
        <dbReference type="HAMAP-Rule" id="MF_00922"/>
    </source>
</evidence>
<keyword evidence="5" id="KW-0449">Lipoprotein</keyword>
<sequence length="273" mass="32005">MQHSMSVVQRISYPLFLLMIVAVIAGCASFGEEKDETEGWSAQQLYNEAKQKRMDGRYEDALEYYKKLESRYPFERYTQQGQLESIYAYYKFDEPDRAIASAERFIKLYPRHPYVDYAYYLKGITNFNLGKGFFDKYLPVDPSQRDPGAALKAFQDFSELIERFPTSKYAEDAHQRMVYLRNNLASHEVHVADYYMRRGAYVAAANRGKYVIENYREAPATADALFIMIKAYKLMELDQLSRETFRVLQLNFPNHPDLPEAKRWISGRGIKMK</sequence>
<proteinExistence type="inferred from homology"/>
<dbReference type="CDD" id="cd15830">
    <property type="entry name" value="BamD"/>
    <property type="match status" value="1"/>
</dbReference>
<dbReference type="Pfam" id="PF13525">
    <property type="entry name" value="YfiO"/>
    <property type="match status" value="1"/>
</dbReference>
<name>A0A450XQK7_9GAMM</name>
<reference evidence="8" key="1">
    <citation type="submission" date="2019-02" db="EMBL/GenBank/DDBJ databases">
        <authorList>
            <person name="Gruber-Vodicka R. H."/>
            <person name="Seah K. B. B."/>
        </authorList>
    </citation>
    <scope>NUCLEOTIDE SEQUENCE</scope>
    <source>
        <strain evidence="8">BECK_BZ197</strain>
    </source>
</reference>
<dbReference type="InterPro" id="IPR011990">
    <property type="entry name" value="TPR-like_helical_dom_sf"/>
</dbReference>
<evidence type="ECO:0000256" key="3">
    <source>
        <dbReference type="ARBA" id="ARBA00023139"/>
    </source>
</evidence>
<gene>
    <name evidence="6" type="primary">bamD</name>
    <name evidence="8" type="ORF">BECKMB1821G_GA0114241_10863</name>
</gene>
<feature type="domain" description="Outer membrane lipoprotein BamD-like" evidence="7">
    <location>
        <begin position="42"/>
        <end position="244"/>
    </location>
</feature>
<protein>
    <recommendedName>
        <fullName evidence="6">Outer membrane protein assembly factor BamD</fullName>
    </recommendedName>
</protein>
<keyword evidence="1 6" id="KW-0732">Signal</keyword>
<comment type="subunit">
    <text evidence="6">Part of the Bam complex.</text>
</comment>
<evidence type="ECO:0000259" key="7">
    <source>
        <dbReference type="Pfam" id="PF13525"/>
    </source>
</evidence>
<organism evidence="8">
    <name type="scientific">Candidatus Kentrum sp. MB</name>
    <dbReference type="NCBI Taxonomy" id="2138164"/>
    <lineage>
        <taxon>Bacteria</taxon>
        <taxon>Pseudomonadati</taxon>
        <taxon>Pseudomonadota</taxon>
        <taxon>Gammaproteobacteria</taxon>
        <taxon>Candidatus Kentrum</taxon>
    </lineage>
</organism>
<evidence type="ECO:0000256" key="1">
    <source>
        <dbReference type="ARBA" id="ARBA00022729"/>
    </source>
</evidence>
<evidence type="ECO:0000256" key="5">
    <source>
        <dbReference type="ARBA" id="ARBA00023288"/>
    </source>
</evidence>
<dbReference type="GO" id="GO:0043165">
    <property type="term" value="P:Gram-negative-bacterium-type cell outer membrane assembly"/>
    <property type="evidence" value="ECO:0007669"/>
    <property type="project" value="UniProtKB-UniRule"/>
</dbReference>
<dbReference type="AlphaFoldDB" id="A0A450XQK7"/>
<keyword evidence="2 6" id="KW-0472">Membrane</keyword>
<dbReference type="PANTHER" id="PTHR37423:SF1">
    <property type="entry name" value="OUTER MEMBRANE PROTEIN ASSEMBLY FACTOR BAMD"/>
    <property type="match status" value="1"/>
</dbReference>
<evidence type="ECO:0000256" key="4">
    <source>
        <dbReference type="ARBA" id="ARBA00023237"/>
    </source>
</evidence>
<keyword evidence="3" id="KW-0564">Palmitate</keyword>